<evidence type="ECO:0000313" key="2">
    <source>
        <dbReference type="Proteomes" id="UP000050794"/>
    </source>
</evidence>
<dbReference type="Proteomes" id="UP000050794">
    <property type="component" value="Unassembled WGS sequence"/>
</dbReference>
<dbReference type="AlphaFoldDB" id="A0A183VF87"/>
<keyword evidence="2" id="KW-1185">Reference proteome</keyword>
<protein>
    <submittedName>
        <fullName evidence="3">IRS-type PTB domain-containing protein</fullName>
    </submittedName>
</protein>
<name>A0A183VF87_TOXCA</name>
<feature type="compositionally biased region" description="Acidic residues" evidence="1">
    <location>
        <begin position="134"/>
        <end position="143"/>
    </location>
</feature>
<feature type="region of interest" description="Disordered" evidence="1">
    <location>
        <begin position="78"/>
        <end position="161"/>
    </location>
</feature>
<dbReference type="WBParaSite" id="TCNE_0001941101-mRNA-1">
    <property type="protein sequence ID" value="TCNE_0001941101-mRNA-1"/>
    <property type="gene ID" value="TCNE_0001941101"/>
</dbReference>
<reference evidence="3" key="1">
    <citation type="submission" date="2016-06" db="UniProtKB">
        <authorList>
            <consortium name="WormBaseParasite"/>
        </authorList>
    </citation>
    <scope>IDENTIFICATION</scope>
</reference>
<sequence>LNFSRCAMTAVRDTLCNLRPLEIPRPHIPGLQFIPTRGRLGFYRSIRREGAQYGIQIKAAGPRRPALADACWGPIESTKETNAESSRVSSLTDNATPVEQQLILRQQNTMTSSDEDSSHPSNYSDESPKGSSLDEPEYPEPDYDTVPNVKTKPCNTDKTKF</sequence>
<accession>A0A183VF87</accession>
<evidence type="ECO:0000313" key="3">
    <source>
        <dbReference type="WBParaSite" id="TCNE_0001941101-mRNA-1"/>
    </source>
</evidence>
<organism evidence="2 3">
    <name type="scientific">Toxocara canis</name>
    <name type="common">Canine roundworm</name>
    <dbReference type="NCBI Taxonomy" id="6265"/>
    <lineage>
        <taxon>Eukaryota</taxon>
        <taxon>Metazoa</taxon>
        <taxon>Ecdysozoa</taxon>
        <taxon>Nematoda</taxon>
        <taxon>Chromadorea</taxon>
        <taxon>Rhabditida</taxon>
        <taxon>Spirurina</taxon>
        <taxon>Ascaridomorpha</taxon>
        <taxon>Ascaridoidea</taxon>
        <taxon>Toxocaridae</taxon>
        <taxon>Toxocara</taxon>
    </lineage>
</organism>
<proteinExistence type="predicted"/>
<evidence type="ECO:0000256" key="1">
    <source>
        <dbReference type="SAM" id="MobiDB-lite"/>
    </source>
</evidence>
<feature type="compositionally biased region" description="Polar residues" evidence="1">
    <location>
        <begin position="83"/>
        <end position="112"/>
    </location>
</feature>